<protein>
    <submittedName>
        <fullName evidence="1">Uncharacterized protein</fullName>
    </submittedName>
</protein>
<dbReference type="AlphaFoldDB" id="A0A0E9VR80"/>
<reference evidence="1" key="2">
    <citation type="journal article" date="2015" name="Fish Shellfish Immunol.">
        <title>Early steps in the European eel (Anguilla anguilla)-Vibrio vulnificus interaction in the gills: Role of the RtxA13 toxin.</title>
        <authorList>
            <person name="Callol A."/>
            <person name="Pajuelo D."/>
            <person name="Ebbesson L."/>
            <person name="Teles M."/>
            <person name="MacKenzie S."/>
            <person name="Amaro C."/>
        </authorList>
    </citation>
    <scope>NUCLEOTIDE SEQUENCE</scope>
</reference>
<sequence>MLFLSGSHYLVFPLPAASTASHSDR</sequence>
<reference evidence="1" key="1">
    <citation type="submission" date="2014-11" db="EMBL/GenBank/DDBJ databases">
        <authorList>
            <person name="Amaro Gonzalez C."/>
        </authorList>
    </citation>
    <scope>NUCLEOTIDE SEQUENCE</scope>
</reference>
<proteinExistence type="predicted"/>
<dbReference type="EMBL" id="GBXM01027991">
    <property type="protein sequence ID" value="JAH80586.1"/>
    <property type="molecule type" value="Transcribed_RNA"/>
</dbReference>
<name>A0A0E9VR80_ANGAN</name>
<organism evidence="1">
    <name type="scientific">Anguilla anguilla</name>
    <name type="common">European freshwater eel</name>
    <name type="synonym">Muraena anguilla</name>
    <dbReference type="NCBI Taxonomy" id="7936"/>
    <lineage>
        <taxon>Eukaryota</taxon>
        <taxon>Metazoa</taxon>
        <taxon>Chordata</taxon>
        <taxon>Craniata</taxon>
        <taxon>Vertebrata</taxon>
        <taxon>Euteleostomi</taxon>
        <taxon>Actinopterygii</taxon>
        <taxon>Neopterygii</taxon>
        <taxon>Teleostei</taxon>
        <taxon>Anguilliformes</taxon>
        <taxon>Anguillidae</taxon>
        <taxon>Anguilla</taxon>
    </lineage>
</organism>
<accession>A0A0E9VR80</accession>
<evidence type="ECO:0000313" key="1">
    <source>
        <dbReference type="EMBL" id="JAH80586.1"/>
    </source>
</evidence>